<organism evidence="7 8">
    <name type="scientific">Methylomicrobium album BG8</name>
    <dbReference type="NCBI Taxonomy" id="686340"/>
    <lineage>
        <taxon>Bacteria</taxon>
        <taxon>Pseudomonadati</taxon>
        <taxon>Pseudomonadota</taxon>
        <taxon>Gammaproteobacteria</taxon>
        <taxon>Methylococcales</taxon>
        <taxon>Methylococcaceae</taxon>
        <taxon>Methylomicrobium</taxon>
    </lineage>
</organism>
<dbReference type="SUPFAM" id="SSF47598">
    <property type="entry name" value="Ribbon-helix-helix"/>
    <property type="match status" value="1"/>
</dbReference>
<keyword evidence="8" id="KW-1185">Reference proteome</keyword>
<evidence type="ECO:0000313" key="7">
    <source>
        <dbReference type="EMBL" id="EIC28498.1"/>
    </source>
</evidence>
<reference evidence="7 8" key="1">
    <citation type="journal article" date="2013" name="Genome Announc.">
        <title>Genome Sequence of the Obligate Gammaproteobacterial Methanotroph Methylomicrobium album Strain BG8.</title>
        <authorList>
            <person name="Kits K.D."/>
            <person name="Kalyuzhnaya M.G."/>
            <person name="Klotz M.G."/>
            <person name="Jetten M.S."/>
            <person name="Op den Camp H.J."/>
            <person name="Vuilleumier S."/>
            <person name="Bringel F."/>
            <person name="Dispirito A.A."/>
            <person name="Murrell J.C."/>
            <person name="Bruce D."/>
            <person name="Cheng J.F."/>
            <person name="Copeland A."/>
            <person name="Goodwin L."/>
            <person name="Hauser L."/>
            <person name="Lajus A."/>
            <person name="Land M.L."/>
            <person name="Lapidus A."/>
            <person name="Lucas S."/>
            <person name="Medigue C."/>
            <person name="Pitluck S."/>
            <person name="Woyke T."/>
            <person name="Zeytun A."/>
            <person name="Stein L.Y."/>
        </authorList>
    </citation>
    <scope>NUCLEOTIDE SEQUENCE [LARGE SCALE GENOMIC DNA]</scope>
    <source>
        <strain evidence="7 8">BG8</strain>
    </source>
</reference>
<dbReference type="PANTHER" id="PTHR35401:SF1">
    <property type="entry name" value="CYTOPLASMIC PROTEIN"/>
    <property type="match status" value="1"/>
</dbReference>
<gene>
    <name evidence="7" type="ORF">Metal_0655</name>
</gene>
<dbReference type="PANTHER" id="PTHR35401">
    <property type="entry name" value="COPG FAMILY HELIX-TURN-HELIX PROTEIN-RELATED-RELATED"/>
    <property type="match status" value="1"/>
</dbReference>
<evidence type="ECO:0000256" key="3">
    <source>
        <dbReference type="ARBA" id="ARBA00023015"/>
    </source>
</evidence>
<evidence type="ECO:0000256" key="5">
    <source>
        <dbReference type="ARBA" id="ARBA00023163"/>
    </source>
</evidence>
<dbReference type="HOGENOM" id="CLU_152494_1_0_6"/>
<evidence type="ECO:0000256" key="4">
    <source>
        <dbReference type="ARBA" id="ARBA00023125"/>
    </source>
</evidence>
<keyword evidence="5" id="KW-0804">Transcription</keyword>
<dbReference type="Pfam" id="PF08681">
    <property type="entry name" value="TacA1"/>
    <property type="match status" value="1"/>
</dbReference>
<dbReference type="AlphaFoldDB" id="H8GPN6"/>
<keyword evidence="2" id="KW-1277">Toxin-antitoxin system</keyword>
<evidence type="ECO:0000313" key="8">
    <source>
        <dbReference type="Proteomes" id="UP000005090"/>
    </source>
</evidence>
<evidence type="ECO:0000256" key="1">
    <source>
        <dbReference type="ARBA" id="ARBA00022491"/>
    </source>
</evidence>
<dbReference type="InterPro" id="IPR014795">
    <property type="entry name" value="TacA_1-like"/>
</dbReference>
<keyword evidence="3" id="KW-0805">Transcription regulation</keyword>
<keyword evidence="1" id="KW-0678">Repressor</keyword>
<accession>H8GPN6</accession>
<proteinExistence type="inferred from homology"/>
<protein>
    <recommendedName>
        <fullName evidence="9">DUF1778 domain-containing protein</fullName>
    </recommendedName>
</protein>
<dbReference type="GO" id="GO:0006355">
    <property type="term" value="P:regulation of DNA-templated transcription"/>
    <property type="evidence" value="ECO:0007669"/>
    <property type="project" value="InterPro"/>
</dbReference>
<comment type="similarity">
    <text evidence="6">Belongs to the TacA antitoxin family.</text>
</comment>
<evidence type="ECO:0000256" key="6">
    <source>
        <dbReference type="ARBA" id="ARBA00049988"/>
    </source>
</evidence>
<evidence type="ECO:0000256" key="2">
    <source>
        <dbReference type="ARBA" id="ARBA00022649"/>
    </source>
</evidence>
<dbReference type="GO" id="GO:0003677">
    <property type="term" value="F:DNA binding"/>
    <property type="evidence" value="ECO:0007669"/>
    <property type="project" value="UniProtKB-KW"/>
</dbReference>
<dbReference type="Gene3D" id="1.20.5.780">
    <property type="entry name" value="Single helix bin"/>
    <property type="match status" value="1"/>
</dbReference>
<dbReference type="InterPro" id="IPR010985">
    <property type="entry name" value="Ribbon_hlx_hlx"/>
</dbReference>
<keyword evidence="4" id="KW-0238">DNA-binding</keyword>
<sequence>MPPKHQTPTDTQTQAVNLRVRSDIRSLIDRAAKAQGKTRSDFMIDAARRAAEESLLDQTLVRVDQKTYDHFLEVLDQPPSGEGFERLMAAAKPWQE</sequence>
<name>H8GPN6_METAL</name>
<dbReference type="eggNOG" id="COG4453">
    <property type="taxonomic scope" value="Bacteria"/>
</dbReference>
<dbReference type="STRING" id="686340.Metal_0655"/>
<dbReference type="Proteomes" id="UP000005090">
    <property type="component" value="Chromosome"/>
</dbReference>
<dbReference type="EMBL" id="CM001475">
    <property type="protein sequence ID" value="EIC28498.1"/>
    <property type="molecule type" value="Genomic_DNA"/>
</dbReference>
<evidence type="ECO:0008006" key="9">
    <source>
        <dbReference type="Google" id="ProtNLM"/>
    </source>
</evidence>